<feature type="transmembrane region" description="Helical" evidence="1">
    <location>
        <begin position="21"/>
        <end position="39"/>
    </location>
</feature>
<protein>
    <recommendedName>
        <fullName evidence="2">2TM domain-containing protein</fullName>
    </recommendedName>
</protein>
<keyword evidence="1" id="KW-0472">Membrane</keyword>
<feature type="transmembrane region" description="Helical" evidence="1">
    <location>
        <begin position="51"/>
        <end position="72"/>
    </location>
</feature>
<comment type="caution">
    <text evidence="3">The sequence shown here is derived from an EMBL/GenBank/DDBJ whole genome shotgun (WGS) entry which is preliminary data.</text>
</comment>
<keyword evidence="4" id="KW-1185">Reference proteome</keyword>
<dbReference type="Pfam" id="PF13239">
    <property type="entry name" value="2TM"/>
    <property type="match status" value="1"/>
</dbReference>
<proteinExistence type="predicted"/>
<dbReference type="OrthoDB" id="1443721at2"/>
<reference evidence="3 4" key="1">
    <citation type="submission" date="2017-07" db="EMBL/GenBank/DDBJ databases">
        <title>Flavobacterium cyanobacteriorum sp. nov., isolated from cyanobacterial aggregates in a eutrophic lake.</title>
        <authorList>
            <person name="Cai H."/>
        </authorList>
    </citation>
    <scope>NUCLEOTIDE SEQUENCE [LARGE SCALE GENOMIC DNA]</scope>
    <source>
        <strain evidence="3 4">TH167</strain>
    </source>
</reference>
<feature type="domain" description="2TM" evidence="2">
    <location>
        <begin position="10"/>
        <end position="90"/>
    </location>
</feature>
<evidence type="ECO:0000313" key="4">
    <source>
        <dbReference type="Proteomes" id="UP000216035"/>
    </source>
</evidence>
<keyword evidence="1" id="KW-0812">Transmembrane</keyword>
<dbReference type="EMBL" id="NOXX01000199">
    <property type="protein sequence ID" value="OYQ43747.1"/>
    <property type="molecule type" value="Genomic_DNA"/>
</dbReference>
<dbReference type="AlphaFoldDB" id="A0A255ZQ99"/>
<evidence type="ECO:0000313" key="3">
    <source>
        <dbReference type="EMBL" id="OYQ43747.1"/>
    </source>
</evidence>
<evidence type="ECO:0000256" key="1">
    <source>
        <dbReference type="SAM" id="Phobius"/>
    </source>
</evidence>
<organism evidence="3 4">
    <name type="scientific">Flavobacterium aurantiibacter</name>
    <dbReference type="NCBI Taxonomy" id="2023067"/>
    <lineage>
        <taxon>Bacteria</taxon>
        <taxon>Pseudomonadati</taxon>
        <taxon>Bacteroidota</taxon>
        <taxon>Flavobacteriia</taxon>
        <taxon>Flavobacteriales</taxon>
        <taxon>Flavobacteriaceae</taxon>
        <taxon>Flavobacterium</taxon>
    </lineage>
</organism>
<name>A0A255ZQ99_9FLAO</name>
<gene>
    <name evidence="3" type="ORF">CHX27_08990</name>
</gene>
<evidence type="ECO:0000259" key="2">
    <source>
        <dbReference type="Pfam" id="PF13239"/>
    </source>
</evidence>
<sequence>MNTEQQELYENARKRLRQKRLLYYHFVFFCIGNLFSFVANSFFEVGAPTKWWTWVLAAWVFLFVLHFVDVYITKRFLNKNWERQQIERLVKKQEQRIEQLKNKIDLDKQ</sequence>
<dbReference type="InterPro" id="IPR025698">
    <property type="entry name" value="2TM_dom"/>
</dbReference>
<dbReference type="Proteomes" id="UP000216035">
    <property type="component" value="Unassembled WGS sequence"/>
</dbReference>
<dbReference type="RefSeq" id="WP_094486481.1">
    <property type="nucleotide sequence ID" value="NZ_NOXX01000199.1"/>
</dbReference>
<accession>A0A255ZQ99</accession>
<keyword evidence="1" id="KW-1133">Transmembrane helix</keyword>